<name>A0A3Q2VNQ1_HAPBU</name>
<dbReference type="PROSITE" id="PS50888">
    <property type="entry name" value="BHLH"/>
    <property type="match status" value="1"/>
</dbReference>
<dbReference type="InterPro" id="IPR011598">
    <property type="entry name" value="bHLH_dom"/>
</dbReference>
<dbReference type="InterPro" id="IPR013767">
    <property type="entry name" value="PAS_fold"/>
</dbReference>
<dbReference type="GO" id="GO:0000981">
    <property type="term" value="F:DNA-binding transcription factor activity, RNA polymerase II-specific"/>
    <property type="evidence" value="ECO:0007669"/>
    <property type="project" value="TreeGrafter"/>
</dbReference>
<dbReference type="CDD" id="cd00130">
    <property type="entry name" value="PAS"/>
    <property type="match status" value="2"/>
</dbReference>
<evidence type="ECO:0000256" key="3">
    <source>
        <dbReference type="ARBA" id="ARBA00023015"/>
    </source>
</evidence>
<feature type="compositionally biased region" description="Basic and acidic residues" evidence="7">
    <location>
        <begin position="562"/>
        <end position="571"/>
    </location>
</feature>
<feature type="compositionally biased region" description="Acidic residues" evidence="7">
    <location>
        <begin position="581"/>
        <end position="598"/>
    </location>
</feature>
<evidence type="ECO:0000256" key="4">
    <source>
        <dbReference type="ARBA" id="ARBA00023125"/>
    </source>
</evidence>
<feature type="compositionally biased region" description="Polar residues" evidence="7">
    <location>
        <begin position="793"/>
        <end position="803"/>
    </location>
</feature>
<evidence type="ECO:0000259" key="8">
    <source>
        <dbReference type="PROSITE" id="PS50112"/>
    </source>
</evidence>
<dbReference type="STRING" id="8153.ENSHBUP00000012969"/>
<dbReference type="InterPro" id="IPR036638">
    <property type="entry name" value="HLH_DNA-bd_sf"/>
</dbReference>
<dbReference type="SUPFAM" id="SSF55785">
    <property type="entry name" value="PYP-like sensor domain (PAS domain)"/>
    <property type="match status" value="2"/>
</dbReference>
<feature type="compositionally biased region" description="Low complexity" evidence="7">
    <location>
        <begin position="283"/>
        <end position="303"/>
    </location>
</feature>
<dbReference type="Gene3D" id="3.30.450.20">
    <property type="entry name" value="PAS domain"/>
    <property type="match status" value="2"/>
</dbReference>
<feature type="compositionally biased region" description="Acidic residues" evidence="7">
    <location>
        <begin position="661"/>
        <end position="679"/>
    </location>
</feature>
<dbReference type="FunFam" id="4.10.280.10:FF:000007">
    <property type="entry name" value="single-minded homolog 1 isoform X1"/>
    <property type="match status" value="1"/>
</dbReference>
<feature type="domain" description="BHLH" evidence="9">
    <location>
        <begin position="101"/>
        <end position="154"/>
    </location>
</feature>
<feature type="region of interest" description="Disordered" evidence="7">
    <location>
        <begin position="774"/>
        <end position="907"/>
    </location>
</feature>
<feature type="compositionally biased region" description="Low complexity" evidence="7">
    <location>
        <begin position="736"/>
        <end position="759"/>
    </location>
</feature>
<keyword evidence="4" id="KW-0238">DNA-binding</keyword>
<keyword evidence="11" id="KW-1185">Reference proteome</keyword>
<feature type="compositionally biased region" description="Gly residues" evidence="7">
    <location>
        <begin position="18"/>
        <end position="32"/>
    </location>
</feature>
<organism evidence="10 11">
    <name type="scientific">Haplochromis burtoni</name>
    <name type="common">Burton's mouthbrooder</name>
    <name type="synonym">Chromis burtoni</name>
    <dbReference type="NCBI Taxonomy" id="8153"/>
    <lineage>
        <taxon>Eukaryota</taxon>
        <taxon>Metazoa</taxon>
        <taxon>Chordata</taxon>
        <taxon>Craniata</taxon>
        <taxon>Vertebrata</taxon>
        <taxon>Euteleostomi</taxon>
        <taxon>Actinopterygii</taxon>
        <taxon>Neopterygii</taxon>
        <taxon>Teleostei</taxon>
        <taxon>Neoteleostei</taxon>
        <taxon>Acanthomorphata</taxon>
        <taxon>Ovalentaria</taxon>
        <taxon>Cichlomorphae</taxon>
        <taxon>Cichliformes</taxon>
        <taxon>Cichlidae</taxon>
        <taxon>African cichlids</taxon>
        <taxon>Pseudocrenilabrinae</taxon>
        <taxon>Haplochromini</taxon>
        <taxon>Haplochromis</taxon>
    </lineage>
</organism>
<feature type="region of interest" description="Disordered" evidence="7">
    <location>
        <begin position="163"/>
        <end position="183"/>
    </location>
</feature>
<dbReference type="Gene3D" id="4.10.280.10">
    <property type="entry name" value="Helix-loop-helix DNA-binding domain"/>
    <property type="match status" value="1"/>
</dbReference>
<evidence type="ECO:0000256" key="2">
    <source>
        <dbReference type="ARBA" id="ARBA00022737"/>
    </source>
</evidence>
<keyword evidence="3" id="KW-0805">Transcription regulation</keyword>
<dbReference type="GO" id="GO:0000977">
    <property type="term" value="F:RNA polymerase II transcription regulatory region sequence-specific DNA binding"/>
    <property type="evidence" value="ECO:0007669"/>
    <property type="project" value="TreeGrafter"/>
</dbReference>
<feature type="compositionally biased region" description="Low complexity" evidence="7">
    <location>
        <begin position="890"/>
        <end position="907"/>
    </location>
</feature>
<dbReference type="CDD" id="cd19731">
    <property type="entry name" value="bHLH-PAS_NPAS1_PASD5"/>
    <property type="match status" value="1"/>
</dbReference>
<dbReference type="Proteomes" id="UP000264840">
    <property type="component" value="Unplaced"/>
</dbReference>
<feature type="compositionally biased region" description="Basic and acidic residues" evidence="7">
    <location>
        <begin position="518"/>
        <end position="551"/>
    </location>
</feature>
<feature type="region of interest" description="Disordered" evidence="7">
    <location>
        <begin position="502"/>
        <end position="636"/>
    </location>
</feature>
<keyword evidence="6" id="KW-0539">Nucleus</keyword>
<comment type="subcellular location">
    <subcellularLocation>
        <location evidence="1">Nucleus</location>
    </subcellularLocation>
</comment>
<dbReference type="InterPro" id="IPR035965">
    <property type="entry name" value="PAS-like_dom_sf"/>
</dbReference>
<evidence type="ECO:0000256" key="6">
    <source>
        <dbReference type="ARBA" id="ARBA00023242"/>
    </source>
</evidence>
<dbReference type="AlphaFoldDB" id="A0A3Q2VNQ1"/>
<feature type="domain" description="PAS" evidence="8">
    <location>
        <begin position="203"/>
        <end position="267"/>
    </location>
</feature>
<dbReference type="FunFam" id="3.30.450.20:FF:000021">
    <property type="entry name" value="Neuronal PAS domain-containing protein 3"/>
    <property type="match status" value="1"/>
</dbReference>
<dbReference type="InterPro" id="IPR000014">
    <property type="entry name" value="PAS"/>
</dbReference>
<dbReference type="GO" id="GO:0005634">
    <property type="term" value="C:nucleus"/>
    <property type="evidence" value="ECO:0007669"/>
    <property type="project" value="UniProtKB-SubCell"/>
</dbReference>
<feature type="compositionally biased region" description="Basic residues" evidence="7">
    <location>
        <begin position="694"/>
        <end position="703"/>
    </location>
</feature>
<keyword evidence="5" id="KW-0804">Transcription</keyword>
<feature type="region of interest" description="Disordered" evidence="7">
    <location>
        <begin position="648"/>
        <end position="759"/>
    </location>
</feature>
<feature type="compositionally biased region" description="Low complexity" evidence="7">
    <location>
        <begin position="849"/>
        <end position="880"/>
    </location>
</feature>
<sequence>MIRIFPDFSVQVTASAAGGTGAGGGGGGGGMVTGPPVGRVPVPVPGATNGTPQSVQGITAYQQSDPYWERPANAGSCSAARPKTLHLAGQQHTSSPWLQALRKEKSRDAARSRRGKENFEFYELAKMLPLPGAITSQLDKASIIRLTISYLKMRDFANQGDPPWNLRIEGPPPNTSVKAIGTQRRRSPSAIASEIFEPHLGSHILQSLDGFVFALNKEGRFLYISETVSIYLGLSQVELTGSSVFDYIHPGDHVEMAEQLGMKLPPGRGMSLSQGAVNEDGASSASSSSHSETPEPVESSSPSLLAPDNSLERSFFIRMKSTLTKRGVHIKSSGYKVIHVTGRLRIRMALTHSRSVPNQIMGMVAVAHALPPPTINEVRIDCQMFVTRVNMDLKIVYCENRISDYMDLTPVDIVGKRCYQFIHAEDVEGIRQSHLDLMNKGQSVTKYYRWIQKNGGYIWIQSSATIAINVKNASEKNIIWVNYVLSNPEYKDTPMDIAQLPNLPEKASESSETSDSESESKENSDNENTKAEEKPGHQTEHSEDPETDSKRQQQPGQSHCSSEQEMKRQEEGDSSSNPESQDSDDSLEPSDGEGEEQEEAGRGGGGGGGGGGRLGRLAGLGGLGSLGAIGGLGNLGGLHIKVEHYGEGEDVQLRSSQTSSSEEEGEEEEEDEEDDEDDNGCVQDCDSVNAGSKLQKRRKRRKVQKWDGSRSRRLRLSSTTPSPIAIGDTTPLVDPSQATTATSTHLLASSGSPNSANAASSVLKIKTEMAEPINFDNDSSIWNYPPNREISRNESPYSMTSKPSAPGSHETFPSPQGGSLQVAIPDSVLTPPGTEGGAGGVRKPPYNGSSAPSSASSAVSLAPPSSASSADPLSPPLSASPRDKQQGTPTTSSSSSSSSSSSTSSSSLLYSGDLEALQRLQAGNVVLPLVHRVTGTLASTSTTAPRVYTTGTIRYAPADVTLAMAQGNLLPNAAMNFVDGSGFGLDPKTPMEMLYHHVHRLNMSAAAAAGPFVGSPTATGGNGALGGQMPTTANVFTTAEGLFSTLPFPVYSNGIHTTQTTLERKED</sequence>
<proteinExistence type="predicted"/>
<dbReference type="SMART" id="SM00353">
    <property type="entry name" value="HLH"/>
    <property type="match status" value="1"/>
</dbReference>
<evidence type="ECO:0000256" key="7">
    <source>
        <dbReference type="SAM" id="MobiDB-lite"/>
    </source>
</evidence>
<dbReference type="PANTHER" id="PTHR23043">
    <property type="entry name" value="HYPOXIA-INDUCIBLE FACTOR 1 ALPHA"/>
    <property type="match status" value="1"/>
</dbReference>
<evidence type="ECO:0000256" key="5">
    <source>
        <dbReference type="ARBA" id="ARBA00023163"/>
    </source>
</evidence>
<feature type="domain" description="PAS" evidence="8">
    <location>
        <begin position="386"/>
        <end position="441"/>
    </location>
</feature>
<dbReference type="SMART" id="SM00091">
    <property type="entry name" value="PAS"/>
    <property type="match status" value="2"/>
</dbReference>
<evidence type="ECO:0000313" key="10">
    <source>
        <dbReference type="Ensembl" id="ENSHBUP00000012969.1"/>
    </source>
</evidence>
<feature type="region of interest" description="Disordered" evidence="7">
    <location>
        <begin position="263"/>
        <end position="306"/>
    </location>
</feature>
<dbReference type="SUPFAM" id="SSF47459">
    <property type="entry name" value="HLH, helix-loop-helix DNA-binding domain"/>
    <property type="match status" value="1"/>
</dbReference>
<evidence type="ECO:0000259" key="9">
    <source>
        <dbReference type="PROSITE" id="PS50888"/>
    </source>
</evidence>
<feature type="compositionally biased region" description="Gly residues" evidence="7">
    <location>
        <begin position="602"/>
        <end position="636"/>
    </location>
</feature>
<dbReference type="GO" id="GO:0046983">
    <property type="term" value="F:protein dimerization activity"/>
    <property type="evidence" value="ECO:0007669"/>
    <property type="project" value="InterPro"/>
</dbReference>
<protein>
    <submittedName>
        <fullName evidence="10">Neuronal PAS domain protein 3</fullName>
    </submittedName>
</protein>
<dbReference type="GeneID" id="102310091"/>
<dbReference type="Pfam" id="PF00989">
    <property type="entry name" value="PAS"/>
    <property type="match status" value="1"/>
</dbReference>
<reference evidence="10" key="2">
    <citation type="submission" date="2025-09" db="UniProtKB">
        <authorList>
            <consortium name="Ensembl"/>
        </authorList>
    </citation>
    <scope>IDENTIFICATION</scope>
</reference>
<dbReference type="GeneTree" id="ENSGT00940000158051"/>
<dbReference type="InterPro" id="IPR013655">
    <property type="entry name" value="PAS_fold_3"/>
</dbReference>
<dbReference type="Pfam" id="PF23171">
    <property type="entry name" value="bHLH_HIF1A"/>
    <property type="match status" value="1"/>
</dbReference>
<dbReference type="Pfam" id="PF08447">
    <property type="entry name" value="PAS_3"/>
    <property type="match status" value="1"/>
</dbReference>
<evidence type="ECO:0000256" key="1">
    <source>
        <dbReference type="ARBA" id="ARBA00004123"/>
    </source>
</evidence>
<feature type="compositionally biased region" description="Polar residues" evidence="7">
    <location>
        <begin position="552"/>
        <end position="561"/>
    </location>
</feature>
<keyword evidence="2" id="KW-0677">Repeat</keyword>
<reference evidence="10" key="1">
    <citation type="submission" date="2025-08" db="UniProtKB">
        <authorList>
            <consortium name="Ensembl"/>
        </authorList>
    </citation>
    <scope>IDENTIFICATION</scope>
</reference>
<dbReference type="Ensembl" id="ENSHBUT00000020547.1">
    <property type="protein sequence ID" value="ENSHBUP00000012969.1"/>
    <property type="gene ID" value="ENSHBUG00000014690.1"/>
</dbReference>
<dbReference type="PANTHER" id="PTHR23043:SF30">
    <property type="entry name" value="NEURONAL PAS DOMAIN-CONTAINING PROTEIN 3"/>
    <property type="match status" value="1"/>
</dbReference>
<dbReference type="FunFam" id="3.30.450.20:FF:000025">
    <property type="entry name" value="Neuronal PAS domain protein 3 isoform 1"/>
    <property type="match status" value="1"/>
</dbReference>
<dbReference type="PROSITE" id="PS50112">
    <property type="entry name" value="PAS"/>
    <property type="match status" value="2"/>
</dbReference>
<feature type="region of interest" description="Disordered" evidence="7">
    <location>
        <begin position="18"/>
        <end position="37"/>
    </location>
</feature>
<accession>A0A3Q2VNQ1</accession>
<evidence type="ECO:0000313" key="11">
    <source>
        <dbReference type="Proteomes" id="UP000264840"/>
    </source>
</evidence>